<gene>
    <name evidence="1" type="ORF">F511_26533</name>
</gene>
<proteinExistence type="predicted"/>
<protein>
    <submittedName>
        <fullName evidence="1">Uncharacterized protein</fullName>
    </submittedName>
</protein>
<name>A0A2Z7BZU2_9LAMI</name>
<accession>A0A2Z7BZU2</accession>
<organism evidence="1 2">
    <name type="scientific">Dorcoceras hygrometricum</name>
    <dbReference type="NCBI Taxonomy" id="472368"/>
    <lineage>
        <taxon>Eukaryota</taxon>
        <taxon>Viridiplantae</taxon>
        <taxon>Streptophyta</taxon>
        <taxon>Embryophyta</taxon>
        <taxon>Tracheophyta</taxon>
        <taxon>Spermatophyta</taxon>
        <taxon>Magnoliopsida</taxon>
        <taxon>eudicotyledons</taxon>
        <taxon>Gunneridae</taxon>
        <taxon>Pentapetalae</taxon>
        <taxon>asterids</taxon>
        <taxon>lamiids</taxon>
        <taxon>Lamiales</taxon>
        <taxon>Gesneriaceae</taxon>
        <taxon>Didymocarpoideae</taxon>
        <taxon>Trichosporeae</taxon>
        <taxon>Loxocarpinae</taxon>
        <taxon>Dorcoceras</taxon>
    </lineage>
</organism>
<reference evidence="1 2" key="1">
    <citation type="journal article" date="2015" name="Proc. Natl. Acad. Sci. U.S.A.">
        <title>The resurrection genome of Boea hygrometrica: A blueprint for survival of dehydration.</title>
        <authorList>
            <person name="Xiao L."/>
            <person name="Yang G."/>
            <person name="Zhang L."/>
            <person name="Yang X."/>
            <person name="Zhao S."/>
            <person name="Ji Z."/>
            <person name="Zhou Q."/>
            <person name="Hu M."/>
            <person name="Wang Y."/>
            <person name="Chen M."/>
            <person name="Xu Y."/>
            <person name="Jin H."/>
            <person name="Xiao X."/>
            <person name="Hu G."/>
            <person name="Bao F."/>
            <person name="Hu Y."/>
            <person name="Wan P."/>
            <person name="Li L."/>
            <person name="Deng X."/>
            <person name="Kuang T."/>
            <person name="Xiang C."/>
            <person name="Zhu J.K."/>
            <person name="Oliver M.J."/>
            <person name="He Y."/>
        </authorList>
    </citation>
    <scope>NUCLEOTIDE SEQUENCE [LARGE SCALE GENOMIC DNA]</scope>
    <source>
        <strain evidence="2">cv. XS01</strain>
    </source>
</reference>
<sequence>MKKAAGALSIDDVISSDITISSKLSAVVKRSAREKRRRTGRSINRESQYNQQLVFGVGDSKTMSFE</sequence>
<dbReference type="EMBL" id="KV000647">
    <property type="protein sequence ID" value="KZV40081.1"/>
    <property type="molecule type" value="Genomic_DNA"/>
</dbReference>
<evidence type="ECO:0000313" key="2">
    <source>
        <dbReference type="Proteomes" id="UP000250235"/>
    </source>
</evidence>
<dbReference type="Proteomes" id="UP000250235">
    <property type="component" value="Unassembled WGS sequence"/>
</dbReference>
<keyword evidence="2" id="KW-1185">Reference proteome</keyword>
<dbReference type="AlphaFoldDB" id="A0A2Z7BZU2"/>
<evidence type="ECO:0000313" key="1">
    <source>
        <dbReference type="EMBL" id="KZV40081.1"/>
    </source>
</evidence>